<feature type="transmembrane region" description="Helical" evidence="12">
    <location>
        <begin position="330"/>
        <end position="354"/>
    </location>
</feature>
<dbReference type="NCBIfam" id="TIGR00813">
    <property type="entry name" value="sss"/>
    <property type="match status" value="1"/>
</dbReference>
<evidence type="ECO:0000256" key="2">
    <source>
        <dbReference type="ARBA" id="ARBA00006434"/>
    </source>
</evidence>
<comment type="similarity">
    <text evidence="2 11">Belongs to the sodium:solute symporter (SSF) (TC 2.A.21) family.</text>
</comment>
<keyword evidence="4" id="KW-1003">Cell membrane</keyword>
<keyword evidence="9 12" id="KW-0472">Membrane</keyword>
<dbReference type="EMBL" id="GBBI01001864">
    <property type="protein sequence ID" value="JAC16848.1"/>
    <property type="molecule type" value="mRNA"/>
</dbReference>
<feature type="transmembrane region" description="Helical" evidence="12">
    <location>
        <begin position="374"/>
        <end position="394"/>
    </location>
</feature>
<dbReference type="GO" id="GO:0006814">
    <property type="term" value="P:sodium ion transport"/>
    <property type="evidence" value="ECO:0007669"/>
    <property type="project" value="UniProtKB-KW"/>
</dbReference>
<feature type="transmembrane region" description="Helical" evidence="12">
    <location>
        <begin position="233"/>
        <end position="249"/>
    </location>
</feature>
<dbReference type="Gene3D" id="1.20.1730.10">
    <property type="entry name" value="Sodium/glucose cotransporter"/>
    <property type="match status" value="1"/>
</dbReference>
<evidence type="ECO:0000256" key="7">
    <source>
        <dbReference type="ARBA" id="ARBA00023053"/>
    </source>
</evidence>
<feature type="transmembrane region" description="Helical" evidence="12">
    <location>
        <begin position="483"/>
        <end position="503"/>
    </location>
</feature>
<dbReference type="PROSITE" id="PS50283">
    <property type="entry name" value="NA_SOLUT_SYMP_3"/>
    <property type="match status" value="1"/>
</dbReference>
<feature type="transmembrane region" description="Helical" evidence="12">
    <location>
        <begin position="118"/>
        <end position="139"/>
    </location>
</feature>
<keyword evidence="5 12" id="KW-0812">Transmembrane</keyword>
<evidence type="ECO:0000256" key="4">
    <source>
        <dbReference type="ARBA" id="ARBA00022475"/>
    </source>
</evidence>
<evidence type="ECO:0000256" key="6">
    <source>
        <dbReference type="ARBA" id="ARBA00022989"/>
    </source>
</evidence>
<protein>
    <submittedName>
        <fullName evidence="13">Putative sodium/solute symporter</fullName>
    </submittedName>
</protein>
<dbReference type="InterPro" id="IPR001734">
    <property type="entry name" value="Na/solute_symporter"/>
</dbReference>
<evidence type="ECO:0000256" key="12">
    <source>
        <dbReference type="SAM" id="Phobius"/>
    </source>
</evidence>
<dbReference type="GO" id="GO:0015293">
    <property type="term" value="F:symporter activity"/>
    <property type="evidence" value="ECO:0007669"/>
    <property type="project" value="TreeGrafter"/>
</dbReference>
<dbReference type="PANTHER" id="PTHR42985:SF39">
    <property type="entry name" value="GH10366P"/>
    <property type="match status" value="1"/>
</dbReference>
<reference evidence="13" key="1">
    <citation type="journal article" date="2014" name="PLoS Negl. Trop. Dis.">
        <title>An updated insight into the Sialotranscriptome of Triatoma infestans: developmental stage and geographic variations.</title>
        <authorList>
            <person name="Schwarz A."/>
            <person name="Medrano-Mercado N."/>
            <person name="Schaub G.A."/>
            <person name="Struchiner C.J."/>
            <person name="Bargues M.D."/>
            <person name="Levy M.Z."/>
            <person name="Ribeiro J.M."/>
        </authorList>
    </citation>
    <scope>NUCLEOTIDE SEQUENCE</scope>
    <source>
        <strain evidence="13">Chile</strain>
        <tissue evidence="13">Salivary glands</tissue>
    </source>
</reference>
<dbReference type="PANTHER" id="PTHR42985">
    <property type="entry name" value="SODIUM-COUPLED MONOCARBOXYLATE TRANSPORTER"/>
    <property type="match status" value="1"/>
</dbReference>
<evidence type="ECO:0000256" key="10">
    <source>
        <dbReference type="ARBA" id="ARBA00023201"/>
    </source>
</evidence>
<evidence type="ECO:0000256" key="9">
    <source>
        <dbReference type="ARBA" id="ARBA00023136"/>
    </source>
</evidence>
<evidence type="ECO:0000256" key="3">
    <source>
        <dbReference type="ARBA" id="ARBA00022448"/>
    </source>
</evidence>
<feature type="transmembrane region" description="Helical" evidence="12">
    <location>
        <begin position="151"/>
        <end position="168"/>
    </location>
</feature>
<evidence type="ECO:0000256" key="1">
    <source>
        <dbReference type="ARBA" id="ARBA00004651"/>
    </source>
</evidence>
<dbReference type="Pfam" id="PF00474">
    <property type="entry name" value="SSF"/>
    <property type="match status" value="1"/>
</dbReference>
<organism evidence="13">
    <name type="scientific">Triatoma infestans</name>
    <name type="common">Assassin bug</name>
    <dbReference type="NCBI Taxonomy" id="30076"/>
    <lineage>
        <taxon>Eukaryota</taxon>
        <taxon>Metazoa</taxon>
        <taxon>Ecdysozoa</taxon>
        <taxon>Arthropoda</taxon>
        <taxon>Hexapoda</taxon>
        <taxon>Insecta</taxon>
        <taxon>Pterygota</taxon>
        <taxon>Neoptera</taxon>
        <taxon>Paraneoptera</taxon>
        <taxon>Hemiptera</taxon>
        <taxon>Heteroptera</taxon>
        <taxon>Panheteroptera</taxon>
        <taxon>Cimicomorpha</taxon>
        <taxon>Reduviidae</taxon>
        <taxon>Triatominae</taxon>
        <taxon>Triatoma</taxon>
    </lineage>
</organism>
<proteinExistence type="evidence at transcript level"/>
<feature type="transmembrane region" description="Helical" evidence="12">
    <location>
        <begin position="6"/>
        <end position="23"/>
    </location>
</feature>
<keyword evidence="7" id="KW-0915">Sodium</keyword>
<keyword evidence="10" id="KW-0739">Sodium transport</keyword>
<dbReference type="GO" id="GO:0005886">
    <property type="term" value="C:plasma membrane"/>
    <property type="evidence" value="ECO:0007669"/>
    <property type="project" value="UniProtKB-SubCell"/>
</dbReference>
<feature type="transmembrane region" description="Helical" evidence="12">
    <location>
        <begin position="175"/>
        <end position="197"/>
    </location>
</feature>
<feature type="transmembrane region" description="Helical" evidence="12">
    <location>
        <begin position="269"/>
        <end position="295"/>
    </location>
</feature>
<evidence type="ECO:0000256" key="11">
    <source>
        <dbReference type="RuleBase" id="RU362091"/>
    </source>
</evidence>
<feature type="transmembrane region" description="Helical" evidence="12">
    <location>
        <begin position="400"/>
        <end position="426"/>
    </location>
</feature>
<evidence type="ECO:0000313" key="13">
    <source>
        <dbReference type="EMBL" id="JAC16848.1"/>
    </source>
</evidence>
<feature type="non-terminal residue" evidence="13">
    <location>
        <position position="1"/>
    </location>
</feature>
<dbReference type="AlphaFoldDB" id="A0A023F6I1"/>
<name>A0A023F6I1_TRIIF</name>
<feature type="transmembrane region" description="Helical" evidence="12">
    <location>
        <begin position="67"/>
        <end position="97"/>
    </location>
</feature>
<sequence length="544" mass="60561">WLDYVSLLFVIGVSFMIGLYYGFFKKNQNSVIEYMFGGKKMPIIPVSLSIMASTISNITLISWSSEIYYYGGVIIFLALGQMTSIVLIYFFYLPVFYHLEYTSLFEYLERRFNKSFRNIGSVIYLITQIFYVMIIMYAASTAVTQATKIPYNMFTPLLCLICTIYTVLGGVRGVIWTDFLQTVFMFVSVIVVIILGVQKFDNGIADIFSISHKGGRLDFLSFDLNPFVRNTPWIEYIAAIVLNTLTFGINPGVMQRYLSLPSFTKAKKVAIISGSLTFLIMTLAMFLGWVIYAYYHDCDPSMSQALRDRNQLVTYYIRDVLKDVPGLTGLFLAGILSAALSSMSTIMNVFSGTIFEDLVKPLLPWELTDAQSSLCIKCIAVVFGITISFGIFGLNAIGGIFQAAIAGALAGLVTTFWIGTGNLAAISSGRIQYSTRVLSIEGCHGNVTELLGLNSTTTGSSHYSTPVMFADDVPYIYRISFNLLAPLGLTISVVVAFLVSLITNNGMVVEEKLLIPQIRKNYTNCTMNCDNIQCQEMDHIVYSE</sequence>
<keyword evidence="3" id="KW-0813">Transport</keyword>
<evidence type="ECO:0000256" key="5">
    <source>
        <dbReference type="ARBA" id="ARBA00022692"/>
    </source>
</evidence>
<accession>A0A023F6I1</accession>
<evidence type="ECO:0000256" key="8">
    <source>
        <dbReference type="ARBA" id="ARBA00023065"/>
    </source>
</evidence>
<keyword evidence="6 12" id="KW-1133">Transmembrane helix</keyword>
<keyword evidence="8" id="KW-0406">Ion transport</keyword>
<comment type="subcellular location">
    <subcellularLocation>
        <location evidence="1">Cell membrane</location>
        <topology evidence="1">Multi-pass membrane protein</topology>
    </subcellularLocation>
</comment>
<dbReference type="InterPro" id="IPR038377">
    <property type="entry name" value="Na/Glc_symporter_sf"/>
</dbReference>
<feature type="transmembrane region" description="Helical" evidence="12">
    <location>
        <begin position="43"/>
        <end position="61"/>
    </location>
</feature>
<dbReference type="InterPro" id="IPR051163">
    <property type="entry name" value="Sodium:Solute_Symporter_SSF"/>
</dbReference>